<evidence type="ECO:0000313" key="3">
    <source>
        <dbReference type="Proteomes" id="UP001143747"/>
    </source>
</evidence>
<keyword evidence="3" id="KW-1185">Reference proteome</keyword>
<evidence type="ECO:0000313" key="2">
    <source>
        <dbReference type="EMBL" id="MDE4908526.1"/>
    </source>
</evidence>
<proteinExistence type="predicted"/>
<name>A0A9Q4KVV1_9EURY</name>
<protein>
    <submittedName>
        <fullName evidence="2">Uncharacterized protein</fullName>
    </submittedName>
</protein>
<evidence type="ECO:0000256" key="1">
    <source>
        <dbReference type="SAM" id="MobiDB-lite"/>
    </source>
</evidence>
<dbReference type="EMBL" id="JAKELO010000002">
    <property type="protein sequence ID" value="MDE4908526.1"/>
    <property type="molecule type" value="Genomic_DNA"/>
</dbReference>
<sequence>MAEPFYGMETRRKNDLFSFDYIMCHAWTVGSDAWLKPDDSDENSDDDSYTGDDSDRKSSTLPPMFHQNPAKSGTLNDTHIGDYFGKEDINRDICTDNNGVFHSIPITYSNLVSCADGCGGIYDPEKSGTNMEKCLIGCRFQLHQQNRLKTSGIQSGT</sequence>
<dbReference type="Proteomes" id="UP001143747">
    <property type="component" value="Unassembled WGS sequence"/>
</dbReference>
<accession>A0A9Q4KVV1</accession>
<organism evidence="2 3">
    <name type="scientific">Methanogenium marinum</name>
    <dbReference type="NCBI Taxonomy" id="348610"/>
    <lineage>
        <taxon>Archaea</taxon>
        <taxon>Methanobacteriati</taxon>
        <taxon>Methanobacteriota</taxon>
        <taxon>Stenosarchaea group</taxon>
        <taxon>Methanomicrobia</taxon>
        <taxon>Methanomicrobiales</taxon>
        <taxon>Methanomicrobiaceae</taxon>
        <taxon>Methanogenium</taxon>
    </lineage>
</organism>
<gene>
    <name evidence="2" type="ORF">L0665_07895</name>
</gene>
<feature type="compositionally biased region" description="Acidic residues" evidence="1">
    <location>
        <begin position="39"/>
        <end position="52"/>
    </location>
</feature>
<dbReference type="RefSeq" id="WP_274925152.1">
    <property type="nucleotide sequence ID" value="NZ_JAKELO010000002.1"/>
</dbReference>
<feature type="region of interest" description="Disordered" evidence="1">
    <location>
        <begin position="35"/>
        <end position="77"/>
    </location>
</feature>
<dbReference type="AlphaFoldDB" id="A0A9Q4KVV1"/>
<comment type="caution">
    <text evidence="2">The sequence shown here is derived from an EMBL/GenBank/DDBJ whole genome shotgun (WGS) entry which is preliminary data.</text>
</comment>
<reference evidence="2" key="1">
    <citation type="submission" date="2022-01" db="EMBL/GenBank/DDBJ databases">
        <title>Draft genome of Methanogenium marinum DSM 15558.</title>
        <authorList>
            <person name="Chen S.-C."/>
            <person name="You Y.-T."/>
        </authorList>
    </citation>
    <scope>NUCLEOTIDE SEQUENCE</scope>
    <source>
        <strain evidence="2">DSM 15558</strain>
    </source>
</reference>